<dbReference type="Pfam" id="PF00753">
    <property type="entry name" value="Lactamase_B"/>
    <property type="match status" value="1"/>
</dbReference>
<accession>S5YG45</accession>
<dbReference type="eggNOG" id="COG0491">
    <property type="taxonomic scope" value="Bacteria"/>
</dbReference>
<dbReference type="InterPro" id="IPR030829">
    <property type="entry name" value="SoxH-rel_PQQ_2"/>
</dbReference>
<dbReference type="NCBIfam" id="TIGR04559">
    <property type="entry name" value="SoxH_rel_PQQ_2"/>
    <property type="match status" value="1"/>
</dbReference>
<dbReference type="OrthoDB" id="420651at2"/>
<feature type="domain" description="Metallo-beta-lactamase" evidence="2">
    <location>
        <begin position="96"/>
        <end position="280"/>
    </location>
</feature>
<evidence type="ECO:0000313" key="3">
    <source>
        <dbReference type="EMBL" id="AGT10428.1"/>
    </source>
</evidence>
<dbReference type="InterPro" id="IPR001279">
    <property type="entry name" value="Metallo-B-lactamas"/>
</dbReference>
<dbReference type="PANTHER" id="PTHR42951:SF4">
    <property type="entry name" value="ACYL-COENZYME A THIOESTERASE MBLAC2"/>
    <property type="match status" value="1"/>
</dbReference>
<gene>
    <name evidence="3" type="ORF">JCM7686_3393</name>
</gene>
<dbReference type="PANTHER" id="PTHR42951">
    <property type="entry name" value="METALLO-BETA-LACTAMASE DOMAIN-CONTAINING"/>
    <property type="match status" value="1"/>
</dbReference>
<dbReference type="HOGENOM" id="CLU_056342_0_0_5"/>
<dbReference type="InterPro" id="IPR036866">
    <property type="entry name" value="RibonucZ/Hydroxyglut_hydro"/>
</dbReference>
<dbReference type="CDD" id="cd16282">
    <property type="entry name" value="metallo-hydrolase-like_MBL-fold"/>
    <property type="match status" value="1"/>
</dbReference>
<dbReference type="SMART" id="SM00849">
    <property type="entry name" value="Lactamase_B"/>
    <property type="match status" value="1"/>
</dbReference>
<evidence type="ECO:0000256" key="1">
    <source>
        <dbReference type="ARBA" id="ARBA00005250"/>
    </source>
</evidence>
<name>S5YG45_PARAH</name>
<organism evidence="3 4">
    <name type="scientific">Paracoccus aminophilus JCM 7686</name>
    <dbReference type="NCBI Taxonomy" id="1367847"/>
    <lineage>
        <taxon>Bacteria</taxon>
        <taxon>Pseudomonadati</taxon>
        <taxon>Pseudomonadota</taxon>
        <taxon>Alphaproteobacteria</taxon>
        <taxon>Rhodobacterales</taxon>
        <taxon>Paracoccaceae</taxon>
        <taxon>Paracoccus</taxon>
    </lineage>
</organism>
<proteinExistence type="inferred from homology"/>
<evidence type="ECO:0000259" key="2">
    <source>
        <dbReference type="SMART" id="SM00849"/>
    </source>
</evidence>
<dbReference type="AlphaFoldDB" id="S5YG45"/>
<reference evidence="3 4" key="1">
    <citation type="journal article" date="2014" name="BMC Genomics">
        <title>Architecture and functions of a multipartite genome of the methylotrophic bacterium Paracoccus aminophilus JCM 7686, containing primary and secondary chromids.</title>
        <authorList>
            <person name="Dziewit L."/>
            <person name="Czarnecki J."/>
            <person name="Wibberg D."/>
            <person name="Radlinska M."/>
            <person name="Mrozek P."/>
            <person name="Szymczak M."/>
            <person name="Schluter A."/>
            <person name="Puhler A."/>
            <person name="Bartosik D."/>
        </authorList>
    </citation>
    <scope>NUCLEOTIDE SEQUENCE [LARGE SCALE GENOMIC DNA]</scope>
    <source>
        <strain evidence="3">JCM 7686</strain>
    </source>
</reference>
<dbReference type="SUPFAM" id="SSF56281">
    <property type="entry name" value="Metallo-hydrolase/oxidoreductase"/>
    <property type="match status" value="1"/>
</dbReference>
<keyword evidence="4" id="KW-1185">Reference proteome</keyword>
<dbReference type="Gene3D" id="3.60.15.10">
    <property type="entry name" value="Ribonuclease Z/Hydroxyacylglutathione hydrolase-like"/>
    <property type="match status" value="1"/>
</dbReference>
<dbReference type="GO" id="GO:0017001">
    <property type="term" value="P:antibiotic catabolic process"/>
    <property type="evidence" value="ECO:0007669"/>
    <property type="project" value="UniProtKB-ARBA"/>
</dbReference>
<dbReference type="InterPro" id="IPR050855">
    <property type="entry name" value="NDM-1-like"/>
</dbReference>
<evidence type="ECO:0000313" key="4">
    <source>
        <dbReference type="Proteomes" id="UP000015480"/>
    </source>
</evidence>
<dbReference type="EMBL" id="CP006650">
    <property type="protein sequence ID" value="AGT10428.1"/>
    <property type="molecule type" value="Genomic_DNA"/>
</dbReference>
<protein>
    <recommendedName>
        <fullName evidence="2">Metallo-beta-lactamase domain-containing protein</fullName>
    </recommendedName>
</protein>
<comment type="similarity">
    <text evidence="1">Belongs to the metallo-beta-lactamase superfamily. Class-B beta-lactamase family.</text>
</comment>
<dbReference type="PATRIC" id="fig|1367847.3.peg.3424"/>
<dbReference type="KEGG" id="pami:JCM7686_3393"/>
<dbReference type="Proteomes" id="UP000015480">
    <property type="component" value="Chromosome"/>
</dbReference>
<dbReference type="STRING" id="1367847.JCM7686_3393"/>
<sequence length="354" mass="37968">MYHLIVVACLASSPDICEPRLLPAAVSDTEQNCLMRGPDIANDWFARHVEVAPQGKLNCVATKELPMLEVKEIASDSFVHLGLAEQLSLQNQGRIANLSFVIGEKSVAVIDAGGTRAEGEALLATIRQKTALPISHVILTHMHPDHIFGTEVFIEAGATVVANARLPDALALRAASWKESIPAQIGARAMLGTHLPTIDQKISAPTVIDLGDRRLTLTPIATAHTDNDLTVFDENEHILFSGDLIFQGLTPTIDGSLTGWLDWLKQGAPQPEIALIVPGHGPVQDSWTAAIAPEEHYFTALRDTVSALVGKGIALSRAVPQTVSTLQPQAGAWVDFDATTARNAAAAYSELEWQ</sequence>